<dbReference type="VEuPathDB" id="MicrosporidiaDB:M153_10098000951"/>
<keyword evidence="1" id="KW-0808">Transferase</keyword>
<dbReference type="GO" id="GO:0005634">
    <property type="term" value="C:nucleus"/>
    <property type="evidence" value="ECO:0007669"/>
    <property type="project" value="UniProtKB-ARBA"/>
</dbReference>
<evidence type="ECO:0000256" key="5">
    <source>
        <dbReference type="ARBA" id="ARBA00022801"/>
    </source>
</evidence>
<dbReference type="GO" id="GO:0016787">
    <property type="term" value="F:hydrolase activity"/>
    <property type="evidence" value="ECO:0007669"/>
    <property type="project" value="UniProtKB-KW"/>
</dbReference>
<proteinExistence type="predicted"/>
<keyword evidence="5" id="KW-0378">Hydrolase</keyword>
<dbReference type="GO" id="GO:0003676">
    <property type="term" value="F:nucleic acid binding"/>
    <property type="evidence" value="ECO:0007669"/>
    <property type="project" value="InterPro"/>
</dbReference>
<name>A0A0R0M1H0_9MICR</name>
<dbReference type="Gene3D" id="3.30.420.10">
    <property type="entry name" value="Ribonuclease H-like superfamily/Ribonuclease H"/>
    <property type="match status" value="1"/>
</dbReference>
<evidence type="ECO:0000256" key="1">
    <source>
        <dbReference type="ARBA" id="ARBA00022679"/>
    </source>
</evidence>
<protein>
    <submittedName>
        <fullName evidence="8">Putative LTR transposable element</fullName>
    </submittedName>
</protein>
<organism evidence="8 9">
    <name type="scientific">Pseudoloma neurophilia</name>
    <dbReference type="NCBI Taxonomy" id="146866"/>
    <lineage>
        <taxon>Eukaryota</taxon>
        <taxon>Fungi</taxon>
        <taxon>Fungi incertae sedis</taxon>
        <taxon>Microsporidia</taxon>
        <taxon>Pseudoloma</taxon>
    </lineage>
</organism>
<keyword evidence="3" id="KW-0540">Nuclease</keyword>
<dbReference type="SUPFAM" id="SSF56672">
    <property type="entry name" value="DNA/RNA polymerases"/>
    <property type="match status" value="1"/>
</dbReference>
<dbReference type="InterPro" id="IPR050951">
    <property type="entry name" value="Retrovirus_Pol_polyprotein"/>
</dbReference>
<evidence type="ECO:0000256" key="6">
    <source>
        <dbReference type="ARBA" id="ARBA00022918"/>
    </source>
</evidence>
<dbReference type="GO" id="GO:0004519">
    <property type="term" value="F:endonuclease activity"/>
    <property type="evidence" value="ECO:0007669"/>
    <property type="project" value="UniProtKB-KW"/>
</dbReference>
<dbReference type="InterPro" id="IPR043502">
    <property type="entry name" value="DNA/RNA_pol_sf"/>
</dbReference>
<gene>
    <name evidence="8" type="ORF">M153_10098000951</name>
</gene>
<accession>A0A0R0M1H0</accession>
<dbReference type="InterPro" id="IPR041373">
    <property type="entry name" value="RT_RNaseH"/>
</dbReference>
<dbReference type="Pfam" id="PF17917">
    <property type="entry name" value="RT_RNaseH"/>
    <property type="match status" value="1"/>
</dbReference>
<keyword evidence="4" id="KW-0255">Endonuclease</keyword>
<dbReference type="PROSITE" id="PS50994">
    <property type="entry name" value="INTEGRASE"/>
    <property type="match status" value="1"/>
</dbReference>
<evidence type="ECO:0000256" key="3">
    <source>
        <dbReference type="ARBA" id="ARBA00022722"/>
    </source>
</evidence>
<comment type="caution">
    <text evidence="8">The sequence shown here is derived from an EMBL/GenBank/DDBJ whole genome shotgun (WGS) entry which is preliminary data.</text>
</comment>
<dbReference type="SUPFAM" id="SSF53098">
    <property type="entry name" value="Ribonuclease H-like"/>
    <property type="match status" value="1"/>
</dbReference>
<sequence>TKESKKAFINIKQIIASNLERAQPDLSKPFILTTDASECGIGAILSQKGDDGKERMISAFSKALEPAQKNYATTDKELLAIVKSVDHFRHYLLGKEFLLRTDHIALTFLHTCKNPTTRMLRWALRLQEYQFKVEYLSGPKNMADSLSRLYTVSKVKSATPLEQTNKREIMEQYHTYLGHGSSNNMMFAISKRYKWPNMFKEIDQFCKSCLICQQEGFERLNTKNRPIITERDGQIWEIDLIGRIKSKQNYYFIFVAVDHHSKWVETQVLDEKTPKKIIEAIKRQIFEKHGKPECILTDCGKEFTAKEVADFLNRENV</sequence>
<dbReference type="InterPro" id="IPR012337">
    <property type="entry name" value="RNaseH-like_sf"/>
</dbReference>
<dbReference type="OrthoDB" id="2193747at2759"/>
<dbReference type="Proteomes" id="UP000051530">
    <property type="component" value="Unassembled WGS sequence"/>
</dbReference>
<evidence type="ECO:0000256" key="4">
    <source>
        <dbReference type="ARBA" id="ARBA00022759"/>
    </source>
</evidence>
<evidence type="ECO:0000313" key="9">
    <source>
        <dbReference type="Proteomes" id="UP000051530"/>
    </source>
</evidence>
<keyword evidence="9" id="KW-1185">Reference proteome</keyword>
<dbReference type="InterPro" id="IPR001584">
    <property type="entry name" value="Integrase_cat-core"/>
</dbReference>
<dbReference type="Pfam" id="PF17921">
    <property type="entry name" value="Integrase_H2C2"/>
    <property type="match status" value="1"/>
</dbReference>
<dbReference type="AlphaFoldDB" id="A0A0R0M1H0"/>
<feature type="domain" description="Integrase catalytic" evidence="7">
    <location>
        <begin position="222"/>
        <end position="317"/>
    </location>
</feature>
<evidence type="ECO:0000313" key="8">
    <source>
        <dbReference type="EMBL" id="KRH92187.1"/>
    </source>
</evidence>
<dbReference type="Gene3D" id="1.10.340.70">
    <property type="match status" value="1"/>
</dbReference>
<evidence type="ECO:0000256" key="2">
    <source>
        <dbReference type="ARBA" id="ARBA00022695"/>
    </source>
</evidence>
<reference evidence="8 9" key="1">
    <citation type="submission" date="2015-07" db="EMBL/GenBank/DDBJ databases">
        <title>The genome of Pseudoloma neurophilia, a relevant intracellular parasite of the zebrafish.</title>
        <authorList>
            <person name="Ndikumana S."/>
            <person name="Pelin A."/>
            <person name="Sanders J."/>
            <person name="Corradi N."/>
        </authorList>
    </citation>
    <scope>NUCLEOTIDE SEQUENCE [LARGE SCALE GENOMIC DNA]</scope>
    <source>
        <strain evidence="8 9">MK1</strain>
    </source>
</reference>
<feature type="non-terminal residue" evidence="8">
    <location>
        <position position="317"/>
    </location>
</feature>
<dbReference type="InterPro" id="IPR041588">
    <property type="entry name" value="Integrase_H2C2"/>
</dbReference>
<dbReference type="Gene3D" id="3.10.20.370">
    <property type="match status" value="1"/>
</dbReference>
<dbReference type="GO" id="GO:0003964">
    <property type="term" value="F:RNA-directed DNA polymerase activity"/>
    <property type="evidence" value="ECO:0007669"/>
    <property type="project" value="UniProtKB-KW"/>
</dbReference>
<feature type="non-terminal residue" evidence="8">
    <location>
        <position position="1"/>
    </location>
</feature>
<dbReference type="Pfam" id="PF00665">
    <property type="entry name" value="rve"/>
    <property type="match status" value="1"/>
</dbReference>
<dbReference type="PANTHER" id="PTHR37984:SF5">
    <property type="entry name" value="PROTEIN NYNRIN-LIKE"/>
    <property type="match status" value="1"/>
</dbReference>
<dbReference type="InterPro" id="IPR036397">
    <property type="entry name" value="RNaseH_sf"/>
</dbReference>
<keyword evidence="2" id="KW-0548">Nucleotidyltransferase</keyword>
<dbReference type="CDD" id="cd09274">
    <property type="entry name" value="RNase_HI_RT_Ty3"/>
    <property type="match status" value="1"/>
</dbReference>
<evidence type="ECO:0000259" key="7">
    <source>
        <dbReference type="PROSITE" id="PS50994"/>
    </source>
</evidence>
<dbReference type="GO" id="GO:0015074">
    <property type="term" value="P:DNA integration"/>
    <property type="evidence" value="ECO:0007669"/>
    <property type="project" value="InterPro"/>
</dbReference>
<keyword evidence="6" id="KW-0695">RNA-directed DNA polymerase</keyword>
<dbReference type="EMBL" id="LGUB01001130">
    <property type="protein sequence ID" value="KRH92187.1"/>
    <property type="molecule type" value="Genomic_DNA"/>
</dbReference>
<dbReference type="PANTHER" id="PTHR37984">
    <property type="entry name" value="PROTEIN CBG26694"/>
    <property type="match status" value="1"/>
</dbReference>
<dbReference type="FunFam" id="3.10.20.370:FF:000001">
    <property type="entry name" value="Retrovirus-related Pol polyprotein from transposon 17.6-like protein"/>
    <property type="match status" value="1"/>
</dbReference>